<evidence type="ECO:0000313" key="11">
    <source>
        <dbReference type="EMBL" id="RDV04388.1"/>
    </source>
</evidence>
<dbReference type="Gene3D" id="2.40.50.100">
    <property type="match status" value="1"/>
</dbReference>
<dbReference type="InterPro" id="IPR001078">
    <property type="entry name" value="2-oxoacid_DH_actylTfrase"/>
</dbReference>
<dbReference type="SUPFAM" id="SSF47005">
    <property type="entry name" value="Peripheral subunit-binding domain of 2-oxo acid dehydrogenase complex"/>
    <property type="match status" value="1"/>
</dbReference>
<dbReference type="GO" id="GO:0005737">
    <property type="term" value="C:cytoplasm"/>
    <property type="evidence" value="ECO:0007669"/>
    <property type="project" value="TreeGrafter"/>
</dbReference>
<dbReference type="PROSITE" id="PS51826">
    <property type="entry name" value="PSBD"/>
    <property type="match status" value="1"/>
</dbReference>
<dbReference type="GO" id="GO:0031405">
    <property type="term" value="F:lipoic acid binding"/>
    <property type="evidence" value="ECO:0007669"/>
    <property type="project" value="TreeGrafter"/>
</dbReference>
<dbReference type="GO" id="GO:0016407">
    <property type="term" value="F:acetyltransferase activity"/>
    <property type="evidence" value="ECO:0007669"/>
    <property type="project" value="TreeGrafter"/>
</dbReference>
<comment type="cofactor">
    <cofactor evidence="1 7">
        <name>(R)-lipoate</name>
        <dbReference type="ChEBI" id="CHEBI:83088"/>
    </cofactor>
</comment>
<name>A0A371B9X7_9BRAD</name>
<dbReference type="EMBL" id="QRGO01000001">
    <property type="protein sequence ID" value="RDV04388.1"/>
    <property type="molecule type" value="Genomic_DNA"/>
</dbReference>
<gene>
    <name evidence="11" type="ORF">DXH78_07260</name>
</gene>
<feature type="domain" description="Peripheral subunit-binding (PSBD)" evidence="10">
    <location>
        <begin position="173"/>
        <end position="210"/>
    </location>
</feature>
<accession>A0A371B9X7</accession>
<dbReference type="SUPFAM" id="SSF52777">
    <property type="entry name" value="CoA-dependent acyltransferases"/>
    <property type="match status" value="1"/>
</dbReference>
<comment type="caution">
    <text evidence="11">The sequence shown here is derived from an EMBL/GenBank/DDBJ whole genome shotgun (WGS) entry which is preliminary data.</text>
</comment>
<evidence type="ECO:0000256" key="2">
    <source>
        <dbReference type="ARBA" id="ARBA00007317"/>
    </source>
</evidence>
<dbReference type="InterPro" id="IPR004167">
    <property type="entry name" value="PSBD"/>
</dbReference>
<evidence type="ECO:0000256" key="3">
    <source>
        <dbReference type="ARBA" id="ARBA00011484"/>
    </source>
</evidence>
<evidence type="ECO:0000259" key="9">
    <source>
        <dbReference type="PROSITE" id="PS50968"/>
    </source>
</evidence>
<protein>
    <recommendedName>
        <fullName evidence="7">Dihydrolipoamide acetyltransferase component of pyruvate dehydrogenase complex</fullName>
        <ecNumber evidence="7">2.3.1.-</ecNumber>
    </recommendedName>
</protein>
<dbReference type="Pfam" id="PF02817">
    <property type="entry name" value="E3_binding"/>
    <property type="match status" value="1"/>
</dbReference>
<dbReference type="PROSITE" id="PS50968">
    <property type="entry name" value="BIOTINYL_LIPOYL"/>
    <property type="match status" value="1"/>
</dbReference>
<dbReference type="Pfam" id="PF00364">
    <property type="entry name" value="Biotin_lipoyl"/>
    <property type="match status" value="1"/>
</dbReference>
<dbReference type="InterPro" id="IPR000089">
    <property type="entry name" value="Biotin_lipoyl"/>
</dbReference>
<dbReference type="PANTHER" id="PTHR43178">
    <property type="entry name" value="DIHYDROLIPOAMIDE ACETYLTRANSFERASE COMPONENT OF PYRUVATE DEHYDROGENASE COMPLEX"/>
    <property type="match status" value="1"/>
</dbReference>
<keyword evidence="4 7" id="KW-0808">Transferase</keyword>
<evidence type="ECO:0000256" key="7">
    <source>
        <dbReference type="RuleBase" id="RU003423"/>
    </source>
</evidence>
<dbReference type="Proteomes" id="UP000263993">
    <property type="component" value="Unassembled WGS sequence"/>
</dbReference>
<dbReference type="SUPFAM" id="SSF51230">
    <property type="entry name" value="Single hybrid motif"/>
    <property type="match status" value="1"/>
</dbReference>
<evidence type="ECO:0000256" key="8">
    <source>
        <dbReference type="SAM" id="MobiDB-lite"/>
    </source>
</evidence>
<dbReference type="PANTHER" id="PTHR43178:SF5">
    <property type="entry name" value="LIPOAMIDE ACYLTRANSFERASE COMPONENT OF BRANCHED-CHAIN ALPHA-KETO ACID DEHYDROGENASE COMPLEX, MITOCHONDRIAL"/>
    <property type="match status" value="1"/>
</dbReference>
<evidence type="ECO:0000256" key="1">
    <source>
        <dbReference type="ARBA" id="ARBA00001938"/>
    </source>
</evidence>
<feature type="domain" description="Lipoyl-binding" evidence="9">
    <location>
        <begin position="12"/>
        <end position="87"/>
    </location>
</feature>
<feature type="compositionally biased region" description="Basic and acidic residues" evidence="8">
    <location>
        <begin position="130"/>
        <end position="143"/>
    </location>
</feature>
<keyword evidence="12" id="KW-1185">Reference proteome</keyword>
<dbReference type="CDD" id="cd06849">
    <property type="entry name" value="lipoyl_domain"/>
    <property type="match status" value="1"/>
</dbReference>
<reference evidence="12" key="1">
    <citation type="submission" date="2018-08" db="EMBL/GenBank/DDBJ databases">
        <authorList>
            <person name="Kim S.-J."/>
            <person name="Jung G.-Y."/>
        </authorList>
    </citation>
    <scope>NUCLEOTIDE SEQUENCE [LARGE SCALE GENOMIC DNA]</scope>
    <source>
        <strain evidence="12">GY_H</strain>
    </source>
</reference>
<evidence type="ECO:0000313" key="12">
    <source>
        <dbReference type="Proteomes" id="UP000263993"/>
    </source>
</evidence>
<evidence type="ECO:0000256" key="5">
    <source>
        <dbReference type="ARBA" id="ARBA00022823"/>
    </source>
</evidence>
<feature type="region of interest" description="Disordered" evidence="8">
    <location>
        <begin position="104"/>
        <end position="143"/>
    </location>
</feature>
<dbReference type="InterPro" id="IPR003016">
    <property type="entry name" value="2-oxoA_DH_lipoyl-BS"/>
</dbReference>
<evidence type="ECO:0000256" key="6">
    <source>
        <dbReference type="ARBA" id="ARBA00023315"/>
    </source>
</evidence>
<organism evidence="11 12">
    <name type="scientific">Undibacter mobilis</name>
    <dbReference type="NCBI Taxonomy" id="2292256"/>
    <lineage>
        <taxon>Bacteria</taxon>
        <taxon>Pseudomonadati</taxon>
        <taxon>Pseudomonadota</taxon>
        <taxon>Alphaproteobacteria</taxon>
        <taxon>Hyphomicrobiales</taxon>
        <taxon>Nitrobacteraceae</taxon>
        <taxon>Undibacter</taxon>
    </lineage>
</organism>
<dbReference type="EC" id="2.3.1.-" evidence="7"/>
<dbReference type="InterPro" id="IPR011053">
    <property type="entry name" value="Single_hybrid_motif"/>
</dbReference>
<evidence type="ECO:0000256" key="4">
    <source>
        <dbReference type="ARBA" id="ARBA00022679"/>
    </source>
</evidence>
<dbReference type="Gene3D" id="4.10.320.10">
    <property type="entry name" value="E3-binding domain"/>
    <property type="match status" value="1"/>
</dbReference>
<dbReference type="InterPro" id="IPR023213">
    <property type="entry name" value="CAT-like_dom_sf"/>
</dbReference>
<dbReference type="AlphaFoldDB" id="A0A371B9X7"/>
<dbReference type="Gene3D" id="3.30.559.10">
    <property type="entry name" value="Chloramphenicol acetyltransferase-like domain"/>
    <property type="match status" value="1"/>
</dbReference>
<evidence type="ECO:0000259" key="10">
    <source>
        <dbReference type="PROSITE" id="PS51826"/>
    </source>
</evidence>
<dbReference type="Pfam" id="PF00198">
    <property type="entry name" value="2-oxoacid_dh"/>
    <property type="match status" value="1"/>
</dbReference>
<proteinExistence type="inferred from homology"/>
<sequence length="398" mass="41635">MTLRRVWNKRVRMDVLMPQLGETVAEGKIVKWFKQAGDAVKPGENLFEIETDKTSMEVPAIAAGTLSDIRFGVGEVAKVGAVVAIIAGGGGEAQAKPVEVKQADAPKAAPQPPFAPAKAGVQKSQTQKELGPRFRGDERTSDRDFAYTDMSPWREVRTPERNYGPAKLATGSYVTPLARRLASERGIDLTRLSGSGPHGRIVAADIDKAPAATAAAQAAAQFYLVADVEIGRLLIMQSEARSAGAEFSLGDFAVKAWAVALQRVMPAAGGGVGLITRADGHGVTKIIRDAAAKTLTAIAREAAEPQGAALAGASSAVALAGASGIREFTAVVTPPFTSVIAVGQPRRAPIETDDGGIKFIGLMTVTLSCDHRAVDMDLAADLMTTFKSLVENPVAALV</sequence>
<dbReference type="PROSITE" id="PS00189">
    <property type="entry name" value="LIPOYL"/>
    <property type="match status" value="1"/>
</dbReference>
<keyword evidence="5 7" id="KW-0450">Lipoyl</keyword>
<dbReference type="InterPro" id="IPR036625">
    <property type="entry name" value="E3-bd_dom_sf"/>
</dbReference>
<dbReference type="InterPro" id="IPR050743">
    <property type="entry name" value="2-oxoacid_DH_E2_comp"/>
</dbReference>
<comment type="similarity">
    <text evidence="2 7">Belongs to the 2-oxoacid dehydrogenase family.</text>
</comment>
<keyword evidence="6 7" id="KW-0012">Acyltransferase</keyword>
<comment type="subunit">
    <text evidence="3">Forms a 24-polypeptide structural core with octahedral symmetry.</text>
</comment>